<dbReference type="HOGENOM" id="CLU_200390_2_0_10"/>
<keyword evidence="1" id="KW-0472">Membrane</keyword>
<dbReference type="STRING" id="929713.NIASO_09290"/>
<keyword evidence="1" id="KW-1133">Transmembrane helix</keyword>
<proteinExistence type="predicted"/>
<reference evidence="2 3" key="1">
    <citation type="submission" date="2013-12" db="EMBL/GenBank/DDBJ databases">
        <authorList>
            <consortium name="DOE Joint Genome Institute"/>
            <person name="Eisen J."/>
            <person name="Huntemann M."/>
            <person name="Han J."/>
            <person name="Chen A."/>
            <person name="Kyrpides N."/>
            <person name="Mavromatis K."/>
            <person name="Markowitz V."/>
            <person name="Palaniappan K."/>
            <person name="Ivanova N."/>
            <person name="Schaumberg A."/>
            <person name="Pati A."/>
            <person name="Liolios K."/>
            <person name="Nordberg H.P."/>
            <person name="Cantor M.N."/>
            <person name="Hua S.X."/>
            <person name="Woyke T."/>
        </authorList>
    </citation>
    <scope>NUCLEOTIDE SEQUENCE [LARGE SCALE GENOMIC DNA]</scope>
    <source>
        <strain evidence="3">DSM 19437</strain>
    </source>
</reference>
<evidence type="ECO:0000313" key="2">
    <source>
        <dbReference type="EMBL" id="AHF15295.1"/>
    </source>
</evidence>
<sequence length="54" mass="6170">MKFVNYLEKISGVGVYPMISLVLFTVLFTSVVVYALKVSRETISRMEQLPLDDE</sequence>
<keyword evidence="1" id="KW-0812">Transmembrane</keyword>
<evidence type="ECO:0000256" key="1">
    <source>
        <dbReference type="SAM" id="Phobius"/>
    </source>
</evidence>
<protein>
    <submittedName>
        <fullName evidence="2">Cbb3-type cytochrome oxidase component FixQ</fullName>
    </submittedName>
</protein>
<dbReference type="KEGG" id="nso:NIASO_09290"/>
<feature type="transmembrane region" description="Helical" evidence="1">
    <location>
        <begin position="15"/>
        <end position="36"/>
    </location>
</feature>
<evidence type="ECO:0000313" key="3">
    <source>
        <dbReference type="Proteomes" id="UP000003586"/>
    </source>
</evidence>
<dbReference type="AlphaFoldDB" id="W0EWV1"/>
<organism evidence="2 3">
    <name type="scientific">Niabella soli DSM 19437</name>
    <dbReference type="NCBI Taxonomy" id="929713"/>
    <lineage>
        <taxon>Bacteria</taxon>
        <taxon>Pseudomonadati</taxon>
        <taxon>Bacteroidota</taxon>
        <taxon>Chitinophagia</taxon>
        <taxon>Chitinophagales</taxon>
        <taxon>Chitinophagaceae</taxon>
        <taxon>Niabella</taxon>
    </lineage>
</organism>
<accession>W0EWV1</accession>
<dbReference type="eggNOG" id="COG2010">
    <property type="taxonomic scope" value="Bacteria"/>
</dbReference>
<gene>
    <name evidence="2" type="ORF">NIASO_09290</name>
</gene>
<dbReference type="Proteomes" id="UP000003586">
    <property type="component" value="Chromosome"/>
</dbReference>
<keyword evidence="3" id="KW-1185">Reference proteome</keyword>
<name>W0EWV1_9BACT</name>
<dbReference type="EMBL" id="CP007035">
    <property type="protein sequence ID" value="AHF15295.1"/>
    <property type="molecule type" value="Genomic_DNA"/>
</dbReference>
<dbReference type="RefSeq" id="WP_008584359.1">
    <property type="nucleotide sequence ID" value="NZ_CP007035.1"/>
</dbReference>